<keyword evidence="5 6" id="KW-0472">Membrane</keyword>
<feature type="transmembrane region" description="Helical" evidence="6">
    <location>
        <begin position="89"/>
        <end position="108"/>
    </location>
</feature>
<dbReference type="PANTHER" id="PTHR30071:SF1">
    <property type="entry name" value="CYTOCHROME B_B6 PROTEIN-RELATED"/>
    <property type="match status" value="1"/>
</dbReference>
<dbReference type="GO" id="GO:0017004">
    <property type="term" value="P:cytochrome complex assembly"/>
    <property type="evidence" value="ECO:0007669"/>
    <property type="project" value="UniProtKB-KW"/>
</dbReference>
<feature type="transmembrane region" description="Helical" evidence="6">
    <location>
        <begin position="231"/>
        <end position="249"/>
    </location>
</feature>
<feature type="transmembrane region" description="Helical" evidence="6">
    <location>
        <begin position="128"/>
        <end position="150"/>
    </location>
</feature>
<evidence type="ECO:0000256" key="2">
    <source>
        <dbReference type="ARBA" id="ARBA00022692"/>
    </source>
</evidence>
<comment type="caution">
    <text evidence="8">The sequence shown here is derived from an EMBL/GenBank/DDBJ whole genome shotgun (WGS) entry which is preliminary data.</text>
</comment>
<proteinExistence type="predicted"/>
<feature type="transmembrane region" description="Helical" evidence="6">
    <location>
        <begin position="256"/>
        <end position="275"/>
    </location>
</feature>
<dbReference type="InterPro" id="IPR002541">
    <property type="entry name" value="Cyt_c_assembly"/>
</dbReference>
<keyword evidence="4 6" id="KW-1133">Transmembrane helix</keyword>
<feature type="transmembrane region" description="Helical" evidence="6">
    <location>
        <begin position="197"/>
        <end position="216"/>
    </location>
</feature>
<keyword evidence="2 6" id="KW-0812">Transmembrane</keyword>
<dbReference type="RefSeq" id="WP_115153845.1">
    <property type="nucleotide sequence ID" value="NZ_UGTJ01000001.1"/>
</dbReference>
<evidence type="ECO:0000313" key="8">
    <source>
        <dbReference type="EMBL" id="SUB80388.1"/>
    </source>
</evidence>
<dbReference type="Pfam" id="PF01578">
    <property type="entry name" value="Cytochrom_C_asm"/>
    <property type="match status" value="1"/>
</dbReference>
<keyword evidence="3" id="KW-0201">Cytochrome c-type biogenesis</keyword>
<dbReference type="InterPro" id="IPR045062">
    <property type="entry name" value="Cyt_c_biogenesis_CcsA/CcmC"/>
</dbReference>
<feature type="domain" description="Cytochrome c assembly protein" evidence="7">
    <location>
        <begin position="85"/>
        <end position="278"/>
    </location>
</feature>
<feature type="transmembrane region" description="Helical" evidence="6">
    <location>
        <begin position="6"/>
        <end position="25"/>
    </location>
</feature>
<organism evidence="8 9">
    <name type="scientific">Segatella buccae</name>
    <dbReference type="NCBI Taxonomy" id="28126"/>
    <lineage>
        <taxon>Bacteria</taxon>
        <taxon>Pseudomonadati</taxon>
        <taxon>Bacteroidota</taxon>
        <taxon>Bacteroidia</taxon>
        <taxon>Bacteroidales</taxon>
        <taxon>Prevotellaceae</taxon>
        <taxon>Segatella</taxon>
    </lineage>
</organism>
<evidence type="ECO:0000259" key="7">
    <source>
        <dbReference type="Pfam" id="PF01578"/>
    </source>
</evidence>
<feature type="transmembrane region" description="Helical" evidence="6">
    <location>
        <begin position="66"/>
        <end position="82"/>
    </location>
</feature>
<evidence type="ECO:0000256" key="6">
    <source>
        <dbReference type="SAM" id="Phobius"/>
    </source>
</evidence>
<evidence type="ECO:0000313" key="9">
    <source>
        <dbReference type="Proteomes" id="UP000255283"/>
    </source>
</evidence>
<evidence type="ECO:0000256" key="3">
    <source>
        <dbReference type="ARBA" id="ARBA00022748"/>
    </source>
</evidence>
<gene>
    <name evidence="8" type="ORF">NCTC13063_01671</name>
</gene>
<dbReference type="PANTHER" id="PTHR30071">
    <property type="entry name" value="HEME EXPORTER PROTEIN C"/>
    <property type="match status" value="1"/>
</dbReference>
<reference evidence="8 9" key="1">
    <citation type="submission" date="2018-06" db="EMBL/GenBank/DDBJ databases">
        <authorList>
            <consortium name="Pathogen Informatics"/>
            <person name="Doyle S."/>
        </authorList>
    </citation>
    <scope>NUCLEOTIDE SEQUENCE [LARGE SCALE GENOMIC DNA]</scope>
    <source>
        <strain evidence="8 9">NCTC13063</strain>
    </source>
</reference>
<dbReference type="Proteomes" id="UP000255283">
    <property type="component" value="Unassembled WGS sequence"/>
</dbReference>
<comment type="subcellular location">
    <subcellularLocation>
        <location evidence="1">Membrane</location>
        <topology evidence="1">Multi-pass membrane protein</topology>
    </subcellularLocation>
</comment>
<protein>
    <submittedName>
        <fullName evidence="8">ABC-type uncharacterized transport system, permease component</fullName>
    </submittedName>
</protein>
<dbReference type="GO" id="GO:0020037">
    <property type="term" value="F:heme binding"/>
    <property type="evidence" value="ECO:0007669"/>
    <property type="project" value="InterPro"/>
</dbReference>
<name>A0AAQ1UHX4_9BACT</name>
<accession>A0AAQ1UHX4</accession>
<sequence length="291" mass="33084">MIWDYFIYFAIASVVLWLAGALAAWKGRMVPALAATSIGLCVFLAYILVMWVTLERPPMRTMGETRLWYSFFLPLAGIIVYARWRYQWILSFSTILATVFIGINVFKPEIHTKAMMPALQSPWFAPHVIVYMFAYALFGAAALMAAYLLVKAHRATTALLANGEDDKESVSPSSEVTLSPTAPPISKSKEFDIIDNMVYVGWAFLTIGMLFGALWAKDAWGHYWAWDPKETWAAITWFAYLVYMHYRLSPGHSRKLSLWILIGSFLLLQMCWWGINYLPSAQGTSIHTYNS</sequence>
<evidence type="ECO:0000256" key="5">
    <source>
        <dbReference type="ARBA" id="ARBA00023136"/>
    </source>
</evidence>
<evidence type="ECO:0000256" key="1">
    <source>
        <dbReference type="ARBA" id="ARBA00004141"/>
    </source>
</evidence>
<evidence type="ECO:0000256" key="4">
    <source>
        <dbReference type="ARBA" id="ARBA00022989"/>
    </source>
</evidence>
<feature type="transmembrane region" description="Helical" evidence="6">
    <location>
        <begin position="32"/>
        <end position="54"/>
    </location>
</feature>
<dbReference type="AlphaFoldDB" id="A0AAQ1UHX4"/>
<dbReference type="GO" id="GO:0005886">
    <property type="term" value="C:plasma membrane"/>
    <property type="evidence" value="ECO:0007669"/>
    <property type="project" value="TreeGrafter"/>
</dbReference>
<dbReference type="EMBL" id="UGTJ01000001">
    <property type="protein sequence ID" value="SUB80388.1"/>
    <property type="molecule type" value="Genomic_DNA"/>
</dbReference>